<dbReference type="AlphaFoldDB" id="A0A3L8Q2Z1"/>
<proteinExistence type="predicted"/>
<feature type="signal peptide" evidence="1">
    <location>
        <begin position="1"/>
        <end position="16"/>
    </location>
</feature>
<keyword evidence="3" id="KW-1185">Reference proteome</keyword>
<evidence type="ECO:0000313" key="2">
    <source>
        <dbReference type="EMBL" id="RLV61333.1"/>
    </source>
</evidence>
<feature type="chain" id="PRO_5017959791" evidence="1">
    <location>
        <begin position="17"/>
        <end position="166"/>
    </location>
</feature>
<sequence length="166" mass="18797">MKHLLLLAALTSPALAAPTIEHFGDWTVETDTSNNIVIAFSFPIDSSARLFEFSCDNSHLNCRMADINAGKCYTSGNFYSYFRLHSVADRPQDLDFKSTFVLNCVNHRWVDYQQFDLKYLQQMFHYTWFPILSIKYGTAGQVTNYSTNGAAAAADKVMGTFNNFSE</sequence>
<evidence type="ECO:0000313" key="3">
    <source>
        <dbReference type="Proteomes" id="UP000281474"/>
    </source>
</evidence>
<name>A0A3L8Q2Z1_9GAMM</name>
<dbReference type="EMBL" id="QZEI01000004">
    <property type="protein sequence ID" value="RLV61333.1"/>
    <property type="molecule type" value="Genomic_DNA"/>
</dbReference>
<dbReference type="Proteomes" id="UP000281474">
    <property type="component" value="Unassembled WGS sequence"/>
</dbReference>
<comment type="caution">
    <text evidence="2">The sequence shown here is derived from an EMBL/GenBank/DDBJ whole genome shotgun (WGS) entry which is preliminary data.</text>
</comment>
<reference evidence="2 3" key="1">
    <citation type="submission" date="2018-09" db="EMBL/GenBank/DDBJ databases">
        <title>Phylogeny of the Shewanellaceae, and recommendation for two new genera, Pseudoshewanella and Parashewanella.</title>
        <authorList>
            <person name="Wang G."/>
        </authorList>
    </citation>
    <scope>NUCLEOTIDE SEQUENCE [LARGE SCALE GENOMIC DNA]</scope>
    <source>
        <strain evidence="2 3">C51</strain>
    </source>
</reference>
<keyword evidence="1" id="KW-0732">Signal</keyword>
<organism evidence="2 3">
    <name type="scientific">Parashewanella curva</name>
    <dbReference type="NCBI Taxonomy" id="2338552"/>
    <lineage>
        <taxon>Bacteria</taxon>
        <taxon>Pseudomonadati</taxon>
        <taxon>Pseudomonadota</taxon>
        <taxon>Gammaproteobacteria</taxon>
        <taxon>Alteromonadales</taxon>
        <taxon>Shewanellaceae</taxon>
        <taxon>Parashewanella</taxon>
    </lineage>
</organism>
<gene>
    <name evidence="2" type="ORF">D5018_02315</name>
</gene>
<dbReference type="RefSeq" id="WP_121837370.1">
    <property type="nucleotide sequence ID" value="NZ_ML014755.1"/>
</dbReference>
<evidence type="ECO:0000256" key="1">
    <source>
        <dbReference type="SAM" id="SignalP"/>
    </source>
</evidence>
<accession>A0A3L8Q2Z1</accession>
<protein>
    <submittedName>
        <fullName evidence="2">Uncharacterized protein</fullName>
    </submittedName>
</protein>